<protein>
    <submittedName>
        <fullName evidence="1">DNA alkylation repair protein</fullName>
    </submittedName>
</protein>
<dbReference type="RefSeq" id="WP_146358580.1">
    <property type="nucleotide sequence ID" value="NZ_VOBR01000032.1"/>
</dbReference>
<proteinExistence type="predicted"/>
<dbReference type="CDD" id="cd07064">
    <property type="entry name" value="AlkD_like_1"/>
    <property type="match status" value="1"/>
</dbReference>
<dbReference type="AlphaFoldDB" id="A0A563EIV3"/>
<gene>
    <name evidence="1" type="ORF">FKR81_35370</name>
</gene>
<dbReference type="PANTHER" id="PTHR34070:SF1">
    <property type="entry name" value="DNA ALKYLATION REPAIR PROTEIN"/>
    <property type="match status" value="1"/>
</dbReference>
<keyword evidence="2" id="KW-1185">Reference proteome</keyword>
<dbReference type="OrthoDB" id="9775346at2"/>
<dbReference type="Pfam" id="PF08713">
    <property type="entry name" value="DNA_alkylation"/>
    <property type="match status" value="1"/>
</dbReference>
<dbReference type="InterPro" id="IPR014825">
    <property type="entry name" value="DNA_alkylation"/>
</dbReference>
<evidence type="ECO:0000313" key="2">
    <source>
        <dbReference type="Proteomes" id="UP000316639"/>
    </source>
</evidence>
<dbReference type="EMBL" id="VOBR01000032">
    <property type="protein sequence ID" value="TWP46449.1"/>
    <property type="molecule type" value="Genomic_DNA"/>
</dbReference>
<dbReference type="InterPro" id="IPR016024">
    <property type="entry name" value="ARM-type_fold"/>
</dbReference>
<dbReference type="Gene3D" id="1.25.10.90">
    <property type="match status" value="1"/>
</dbReference>
<sequence length="228" mass="26067">MTPKSSLIAAVRAGLAELANPDKAPDMQAYMKSDMPYRGVARPQRAALTKAVFAEHVIASETDWVDTILVLWREAGFREERYVALDLSGQRRYAAWQSSALLPLYDELIVTGAWWDYVDEIANRRIGPLVRSEPDVVKPVMRVWSTDDDKWRRRTSIICQLASKAATDTVLLTESIEANITDRDFFLRKAIGWALREYAKTEPEWVKDFVERHPELSGLSRREALKNL</sequence>
<dbReference type="SUPFAM" id="SSF48371">
    <property type="entry name" value="ARM repeat"/>
    <property type="match status" value="1"/>
</dbReference>
<comment type="caution">
    <text evidence="1">The sequence shown here is derived from an EMBL/GenBank/DDBJ whole genome shotgun (WGS) entry which is preliminary data.</text>
</comment>
<accession>A0A563EIV3</accession>
<dbReference type="PANTHER" id="PTHR34070">
    <property type="entry name" value="ARMADILLO-TYPE FOLD"/>
    <property type="match status" value="1"/>
</dbReference>
<name>A0A563EIV3_9PSEU</name>
<reference evidence="1 2" key="1">
    <citation type="submission" date="2019-07" db="EMBL/GenBank/DDBJ databases">
        <title>Lentzea xizangensis sp. nov., isolated from Qinghai-Tibetan Plateau Soils.</title>
        <authorList>
            <person name="Huang J."/>
        </authorList>
    </citation>
    <scope>NUCLEOTIDE SEQUENCE [LARGE SCALE GENOMIC DNA]</scope>
    <source>
        <strain evidence="1 2">FXJ1.1311</strain>
    </source>
</reference>
<evidence type="ECO:0000313" key="1">
    <source>
        <dbReference type="EMBL" id="TWP46449.1"/>
    </source>
</evidence>
<dbReference type="Proteomes" id="UP000316639">
    <property type="component" value="Unassembled WGS sequence"/>
</dbReference>
<organism evidence="1 2">
    <name type="scientific">Lentzea tibetensis</name>
    <dbReference type="NCBI Taxonomy" id="2591470"/>
    <lineage>
        <taxon>Bacteria</taxon>
        <taxon>Bacillati</taxon>
        <taxon>Actinomycetota</taxon>
        <taxon>Actinomycetes</taxon>
        <taxon>Pseudonocardiales</taxon>
        <taxon>Pseudonocardiaceae</taxon>
        <taxon>Lentzea</taxon>
    </lineage>
</organism>